<dbReference type="CDD" id="cd00383">
    <property type="entry name" value="trans_reg_C"/>
    <property type="match status" value="1"/>
</dbReference>
<evidence type="ECO:0000256" key="3">
    <source>
        <dbReference type="ARBA" id="ARBA00023015"/>
    </source>
</evidence>
<dbReference type="Proteomes" id="UP000673394">
    <property type="component" value="Unassembled WGS sequence"/>
</dbReference>
<dbReference type="InterPro" id="IPR011006">
    <property type="entry name" value="CheY-like_superfamily"/>
</dbReference>
<dbReference type="InterPro" id="IPR016032">
    <property type="entry name" value="Sig_transdc_resp-reg_C-effctor"/>
</dbReference>
<dbReference type="InterPro" id="IPR001789">
    <property type="entry name" value="Sig_transdc_resp-reg_receiver"/>
</dbReference>
<dbReference type="RefSeq" id="WP_210655175.1">
    <property type="nucleotide sequence ID" value="NZ_JAGKSP010000001.1"/>
</dbReference>
<feature type="DNA-binding region" description="OmpR/PhoB-type" evidence="7">
    <location>
        <begin position="133"/>
        <end position="228"/>
    </location>
</feature>
<evidence type="ECO:0000259" key="8">
    <source>
        <dbReference type="PROSITE" id="PS50110"/>
    </source>
</evidence>
<keyword evidence="3" id="KW-0805">Transcription regulation</keyword>
<evidence type="ECO:0000256" key="1">
    <source>
        <dbReference type="ARBA" id="ARBA00022553"/>
    </source>
</evidence>
<dbReference type="InterPro" id="IPR036388">
    <property type="entry name" value="WH-like_DNA-bd_sf"/>
</dbReference>
<keyword evidence="2" id="KW-0902">Two-component regulatory system</keyword>
<dbReference type="EMBL" id="JAGKSP010000001">
    <property type="protein sequence ID" value="MBP3961616.1"/>
    <property type="molecule type" value="Genomic_DNA"/>
</dbReference>
<name>A0ABS5CCJ2_9BACL</name>
<evidence type="ECO:0000256" key="6">
    <source>
        <dbReference type="PROSITE-ProRule" id="PRU00169"/>
    </source>
</evidence>
<dbReference type="InterPro" id="IPR001867">
    <property type="entry name" value="OmpR/PhoB-type_DNA-bd"/>
</dbReference>
<organism evidence="11 12">
    <name type="scientific">Paenibacillus lignilyticus</name>
    <dbReference type="NCBI Taxonomy" id="1172615"/>
    <lineage>
        <taxon>Bacteria</taxon>
        <taxon>Bacillati</taxon>
        <taxon>Bacillota</taxon>
        <taxon>Bacilli</taxon>
        <taxon>Bacillales</taxon>
        <taxon>Paenibacillaceae</taxon>
        <taxon>Paenibacillus</taxon>
    </lineage>
</organism>
<accession>A0ABS5CCJ2</accession>
<keyword evidence="12" id="KW-1185">Reference proteome</keyword>
<dbReference type="PANTHER" id="PTHR48111:SF1">
    <property type="entry name" value="TWO-COMPONENT RESPONSE REGULATOR ORR33"/>
    <property type="match status" value="1"/>
</dbReference>
<dbReference type="SMART" id="SM00862">
    <property type="entry name" value="Trans_reg_C"/>
    <property type="match status" value="1"/>
</dbReference>
<proteinExistence type="predicted"/>
<dbReference type="SMART" id="SM00448">
    <property type="entry name" value="REC"/>
    <property type="match status" value="1"/>
</dbReference>
<sequence>MDKTKILIIEDETAIADLLAYGLTREGFLTRIAPNGAEGIEALGQFNPDLLLLDWMLPDQSGLDICKRVTAESNIPIVMITAKSDITDKILGLEFGADDYITKPFDLREVIARIRTILRRFANANRTEVAEEQPPLRFHDVVIVKNERIVRKGEELIDLTPKEFDLLIKLCGNRGRIFSREELLELVWGYEYAGETRTVDNHIQRLRKKLDANEYITTVFGIGYKFEKGTT</sequence>
<dbReference type="SUPFAM" id="SSF52172">
    <property type="entry name" value="CheY-like"/>
    <property type="match status" value="1"/>
</dbReference>
<feature type="domain" description="OmpR/PhoB-type" evidence="9">
    <location>
        <begin position="133"/>
        <end position="228"/>
    </location>
</feature>
<evidence type="ECO:0000256" key="5">
    <source>
        <dbReference type="ARBA" id="ARBA00023163"/>
    </source>
</evidence>
<feature type="modified residue" description="4-aspartylphosphate" evidence="6">
    <location>
        <position position="54"/>
    </location>
</feature>
<dbReference type="Pfam" id="PF00072">
    <property type="entry name" value="Response_reg"/>
    <property type="match status" value="1"/>
</dbReference>
<evidence type="ECO:0000259" key="9">
    <source>
        <dbReference type="PROSITE" id="PS51755"/>
    </source>
</evidence>
<dbReference type="Gene3D" id="6.10.250.690">
    <property type="match status" value="1"/>
</dbReference>
<feature type="domain" description="Response regulatory" evidence="8">
    <location>
        <begin position="5"/>
        <end position="118"/>
    </location>
</feature>
<dbReference type="PANTHER" id="PTHR48111">
    <property type="entry name" value="REGULATOR OF RPOS"/>
    <property type="match status" value="1"/>
</dbReference>
<dbReference type="PROSITE" id="PS50110">
    <property type="entry name" value="RESPONSE_REGULATORY"/>
    <property type="match status" value="1"/>
</dbReference>
<dbReference type="EMBL" id="JAGKSP010000004">
    <property type="protein sequence ID" value="MBP3963714.1"/>
    <property type="molecule type" value="Genomic_DNA"/>
</dbReference>
<dbReference type="Gene3D" id="3.40.50.2300">
    <property type="match status" value="1"/>
</dbReference>
<dbReference type="SUPFAM" id="SSF46894">
    <property type="entry name" value="C-terminal effector domain of the bipartite response regulators"/>
    <property type="match status" value="1"/>
</dbReference>
<keyword evidence="4 7" id="KW-0238">DNA-binding</keyword>
<reference evidence="11 12" key="1">
    <citation type="submission" date="2021-04" db="EMBL/GenBank/DDBJ databases">
        <title>Paenibacillus sp. DLE-14 whole genome sequence.</title>
        <authorList>
            <person name="Ham Y.J."/>
        </authorList>
    </citation>
    <scope>NUCLEOTIDE SEQUENCE [LARGE SCALE GENOMIC DNA]</scope>
    <source>
        <strain evidence="11 12">DLE-14</strain>
    </source>
</reference>
<dbReference type="Pfam" id="PF00486">
    <property type="entry name" value="Trans_reg_C"/>
    <property type="match status" value="1"/>
</dbReference>
<protein>
    <submittedName>
        <fullName evidence="11">Response regulator transcription factor</fullName>
    </submittedName>
</protein>
<evidence type="ECO:0000313" key="11">
    <source>
        <dbReference type="EMBL" id="MBP3963714.1"/>
    </source>
</evidence>
<dbReference type="CDD" id="cd17574">
    <property type="entry name" value="REC_OmpR"/>
    <property type="match status" value="1"/>
</dbReference>
<gene>
    <name evidence="10" type="ORF">I8J30_02760</name>
    <name evidence="11" type="ORF">I8J30_13435</name>
</gene>
<dbReference type="Gene3D" id="1.10.10.10">
    <property type="entry name" value="Winged helix-like DNA-binding domain superfamily/Winged helix DNA-binding domain"/>
    <property type="match status" value="1"/>
</dbReference>
<dbReference type="PROSITE" id="PS51755">
    <property type="entry name" value="OMPR_PHOB"/>
    <property type="match status" value="1"/>
</dbReference>
<evidence type="ECO:0000313" key="12">
    <source>
        <dbReference type="Proteomes" id="UP000673394"/>
    </source>
</evidence>
<evidence type="ECO:0000256" key="7">
    <source>
        <dbReference type="PROSITE-ProRule" id="PRU01091"/>
    </source>
</evidence>
<dbReference type="InterPro" id="IPR039420">
    <property type="entry name" value="WalR-like"/>
</dbReference>
<keyword evidence="1 6" id="KW-0597">Phosphoprotein</keyword>
<keyword evidence="5" id="KW-0804">Transcription</keyword>
<comment type="caution">
    <text evidence="11">The sequence shown here is derived from an EMBL/GenBank/DDBJ whole genome shotgun (WGS) entry which is preliminary data.</text>
</comment>
<evidence type="ECO:0000313" key="10">
    <source>
        <dbReference type="EMBL" id="MBP3961616.1"/>
    </source>
</evidence>
<evidence type="ECO:0000256" key="2">
    <source>
        <dbReference type="ARBA" id="ARBA00023012"/>
    </source>
</evidence>
<evidence type="ECO:0000256" key="4">
    <source>
        <dbReference type="ARBA" id="ARBA00023125"/>
    </source>
</evidence>